<sequence length="201" mass="21626">MSLILASASTARAAMLRQAGLDFSIVPARVDETEIKRGLQAEGASVREAAEALAELKALRGTPPAGGLGDDSFVIGADQMLACDGRWYDKPADLAEARAQLLSLRGKTHELVSAVVLMRNGSAIWRHAETAKLTMRDFSDGFLDAYLAQAGDAVLQSVGCYQLEGLGVQLFSRIQGDFFTILGLPLLPLLDMLRNHQLVRT</sequence>
<proteinExistence type="inferred from homology"/>
<comment type="caution">
    <text evidence="4">Lacks conserved residue(s) required for the propagation of feature annotation.</text>
</comment>
<comment type="caution">
    <text evidence="5">The sequence shown here is derived from an EMBL/GenBank/DDBJ whole genome shotgun (WGS) entry which is preliminary data.</text>
</comment>
<evidence type="ECO:0000256" key="3">
    <source>
        <dbReference type="ARBA" id="ARBA00023080"/>
    </source>
</evidence>
<gene>
    <name evidence="5" type="ORF">ACFOOQ_08430</name>
</gene>
<dbReference type="Pfam" id="PF02545">
    <property type="entry name" value="Maf"/>
    <property type="match status" value="1"/>
</dbReference>
<organism evidence="5 6">
    <name type="scientific">Ferrovibrio xuzhouensis</name>
    <dbReference type="NCBI Taxonomy" id="1576914"/>
    <lineage>
        <taxon>Bacteria</taxon>
        <taxon>Pseudomonadati</taxon>
        <taxon>Pseudomonadota</taxon>
        <taxon>Alphaproteobacteria</taxon>
        <taxon>Rhodospirillales</taxon>
        <taxon>Rhodospirillaceae</taxon>
        <taxon>Ferrovibrio</taxon>
    </lineage>
</organism>
<comment type="cofactor">
    <cofactor evidence="1 4">
        <name>a divalent metal cation</name>
        <dbReference type="ChEBI" id="CHEBI:60240"/>
    </cofactor>
</comment>
<accession>A0ABV7VEH7</accession>
<dbReference type="HAMAP" id="MF_00528">
    <property type="entry name" value="Maf"/>
    <property type="match status" value="1"/>
</dbReference>
<dbReference type="InterPro" id="IPR029001">
    <property type="entry name" value="ITPase-like_fam"/>
</dbReference>
<comment type="catalytic activity">
    <reaction evidence="4">
        <text>a 2'-deoxyribonucleoside 5'-triphosphate + H2O = a 2'-deoxyribonucleoside 5'-phosphate + diphosphate + H(+)</text>
        <dbReference type="Rhea" id="RHEA:44644"/>
        <dbReference type="ChEBI" id="CHEBI:15377"/>
        <dbReference type="ChEBI" id="CHEBI:15378"/>
        <dbReference type="ChEBI" id="CHEBI:33019"/>
        <dbReference type="ChEBI" id="CHEBI:61560"/>
        <dbReference type="ChEBI" id="CHEBI:65317"/>
        <dbReference type="EC" id="3.6.1.9"/>
    </reaction>
</comment>
<name>A0ABV7VEH7_9PROT</name>
<keyword evidence="3 4" id="KW-0546">Nucleotide metabolism</keyword>
<dbReference type="PANTHER" id="PTHR43213:SF5">
    <property type="entry name" value="BIFUNCTIONAL DTTP_UTP PYROPHOSPHATASE_METHYLTRANSFERASE PROTEIN-RELATED"/>
    <property type="match status" value="1"/>
</dbReference>
<dbReference type="PIRSF" id="PIRSF006305">
    <property type="entry name" value="Maf"/>
    <property type="match status" value="1"/>
</dbReference>
<dbReference type="Proteomes" id="UP001595711">
    <property type="component" value="Unassembled WGS sequence"/>
</dbReference>
<comment type="catalytic activity">
    <reaction evidence="4">
        <text>a ribonucleoside 5'-triphosphate + H2O = a ribonucleoside 5'-phosphate + diphosphate + H(+)</text>
        <dbReference type="Rhea" id="RHEA:23996"/>
        <dbReference type="ChEBI" id="CHEBI:15377"/>
        <dbReference type="ChEBI" id="CHEBI:15378"/>
        <dbReference type="ChEBI" id="CHEBI:33019"/>
        <dbReference type="ChEBI" id="CHEBI:58043"/>
        <dbReference type="ChEBI" id="CHEBI:61557"/>
        <dbReference type="EC" id="3.6.1.9"/>
    </reaction>
</comment>
<dbReference type="EC" id="3.6.1.9" evidence="4"/>
<dbReference type="EMBL" id="JBHRYJ010000001">
    <property type="protein sequence ID" value="MFC3675565.1"/>
    <property type="molecule type" value="Genomic_DNA"/>
</dbReference>
<comment type="subcellular location">
    <subcellularLocation>
        <location evidence="4">Cytoplasm</location>
    </subcellularLocation>
</comment>
<dbReference type="SUPFAM" id="SSF52972">
    <property type="entry name" value="ITPase-like"/>
    <property type="match status" value="1"/>
</dbReference>
<evidence type="ECO:0000313" key="6">
    <source>
        <dbReference type="Proteomes" id="UP001595711"/>
    </source>
</evidence>
<keyword evidence="2 4" id="KW-0378">Hydrolase</keyword>
<dbReference type="RefSeq" id="WP_379724368.1">
    <property type="nucleotide sequence ID" value="NZ_JBHRYJ010000001.1"/>
</dbReference>
<protein>
    <recommendedName>
        <fullName evidence="4">Nucleoside triphosphate pyrophosphatase</fullName>
        <ecNumber evidence="4">3.6.1.9</ecNumber>
    </recommendedName>
    <alternativeName>
        <fullName evidence="4">Nucleotide pyrophosphatase</fullName>
        <shortName evidence="4">Nucleotide PPase</shortName>
    </alternativeName>
</protein>
<evidence type="ECO:0000313" key="5">
    <source>
        <dbReference type="EMBL" id="MFC3675565.1"/>
    </source>
</evidence>
<dbReference type="InterPro" id="IPR003697">
    <property type="entry name" value="Maf-like"/>
</dbReference>
<keyword evidence="4" id="KW-0963">Cytoplasm</keyword>
<keyword evidence="6" id="KW-1185">Reference proteome</keyword>
<dbReference type="CDD" id="cd00555">
    <property type="entry name" value="Maf"/>
    <property type="match status" value="1"/>
</dbReference>
<evidence type="ECO:0000256" key="1">
    <source>
        <dbReference type="ARBA" id="ARBA00001968"/>
    </source>
</evidence>
<dbReference type="Gene3D" id="3.90.950.10">
    <property type="match status" value="1"/>
</dbReference>
<evidence type="ECO:0000256" key="4">
    <source>
        <dbReference type="HAMAP-Rule" id="MF_00528"/>
    </source>
</evidence>
<feature type="active site" description="Proton acceptor" evidence="4">
    <location>
        <position position="78"/>
    </location>
</feature>
<reference evidence="6" key="1">
    <citation type="journal article" date="2019" name="Int. J. Syst. Evol. Microbiol.">
        <title>The Global Catalogue of Microorganisms (GCM) 10K type strain sequencing project: providing services to taxonomists for standard genome sequencing and annotation.</title>
        <authorList>
            <consortium name="The Broad Institute Genomics Platform"/>
            <consortium name="The Broad Institute Genome Sequencing Center for Infectious Disease"/>
            <person name="Wu L."/>
            <person name="Ma J."/>
        </authorList>
    </citation>
    <scope>NUCLEOTIDE SEQUENCE [LARGE SCALE GENOMIC DNA]</scope>
    <source>
        <strain evidence="6">KCTC 42182</strain>
    </source>
</reference>
<comment type="similarity">
    <text evidence="4">Belongs to the Maf family.</text>
</comment>
<evidence type="ECO:0000256" key="2">
    <source>
        <dbReference type="ARBA" id="ARBA00022801"/>
    </source>
</evidence>
<dbReference type="PANTHER" id="PTHR43213">
    <property type="entry name" value="BIFUNCTIONAL DTTP/UTP PYROPHOSPHATASE/METHYLTRANSFERASE PROTEIN-RELATED"/>
    <property type="match status" value="1"/>
</dbReference>
<comment type="function">
    <text evidence="4">Nucleoside triphosphate pyrophosphatase. May have a dual role in cell division arrest and in preventing the incorporation of modified nucleotides into cellular nucleic acids.</text>
</comment>